<keyword evidence="1" id="KW-0472">Membrane</keyword>
<evidence type="ECO:0008006" key="4">
    <source>
        <dbReference type="Google" id="ProtNLM"/>
    </source>
</evidence>
<dbReference type="SUPFAM" id="SSF51905">
    <property type="entry name" value="FAD/NAD(P)-binding domain"/>
    <property type="match status" value="2"/>
</dbReference>
<evidence type="ECO:0000256" key="1">
    <source>
        <dbReference type="SAM" id="Phobius"/>
    </source>
</evidence>
<proteinExistence type="predicted"/>
<reference evidence="3" key="1">
    <citation type="submission" date="2018-02" db="EMBL/GenBank/DDBJ databases">
        <authorList>
            <person name="Hausmann B."/>
        </authorList>
    </citation>
    <scope>NUCLEOTIDE SEQUENCE [LARGE SCALE GENOMIC DNA]</scope>
    <source>
        <strain evidence="3">Peat soil MAG SbA1</strain>
    </source>
</reference>
<evidence type="ECO:0000313" key="2">
    <source>
        <dbReference type="EMBL" id="SPF41270.1"/>
    </source>
</evidence>
<dbReference type="Gene3D" id="3.50.50.60">
    <property type="entry name" value="FAD/NAD(P)-binding domain"/>
    <property type="match status" value="1"/>
</dbReference>
<name>A0A2U3KNV7_9BACT</name>
<organism evidence="2 3">
    <name type="scientific">Candidatus Sulfotelmatobacter kueseliae</name>
    <dbReference type="NCBI Taxonomy" id="2042962"/>
    <lineage>
        <taxon>Bacteria</taxon>
        <taxon>Pseudomonadati</taxon>
        <taxon>Acidobacteriota</taxon>
        <taxon>Terriglobia</taxon>
        <taxon>Terriglobales</taxon>
        <taxon>Candidatus Korobacteraceae</taxon>
        <taxon>Candidatus Sulfotelmatobacter</taxon>
    </lineage>
</organism>
<keyword evidence="1" id="KW-1133">Transmembrane helix</keyword>
<protein>
    <recommendedName>
        <fullName evidence="4">Twin-arginine translocation pathway signal</fullName>
    </recommendedName>
</protein>
<feature type="transmembrane region" description="Helical" evidence="1">
    <location>
        <begin position="20"/>
        <end position="38"/>
    </location>
</feature>
<dbReference type="Proteomes" id="UP000238701">
    <property type="component" value="Unassembled WGS sequence"/>
</dbReference>
<keyword evidence="1" id="KW-0812">Transmembrane</keyword>
<evidence type="ECO:0000313" key="3">
    <source>
        <dbReference type="Proteomes" id="UP000238701"/>
    </source>
</evidence>
<dbReference type="AlphaFoldDB" id="A0A2U3KNV7"/>
<sequence length="642" mass="70961">MRDSRDRELGMHRRITRRDFINGVAVTAGATMMPWHLLGADDSRGPENSPNYYPPALTGMRGNHPGSFEAAHSLRDGTFWDSAGKPEDTGETYDLIIVGGGISGLAATHFYRKTVGTKARILILDNHDDFGGHAKRNEFRVGNRTLIGYGGTYSIESPEPYSEVATKVIEELGIDVTSFPKYLDRDFYSSLGRVPKIFFDKETFGADKLVDDPCPFPGGETYDLNVAGADAWEHFLAEAPIAEQARKDVSRLCRDKKDYLPGLNFEKKKARLARTSYANFLTELVGVHPDVVRLYQTTSQPLFGVGIDAVPALDASETGYPGFSGMGLEASDLSNERKYFFHFPDGNATIARLLVRKLIPEAVPGNSVTDVVTAKANYAKLDDALSAVRIRLNSTVVRVKHLGSAANAREVEVAYTRGDKVYTAKAGHCILACWNMMIPYLCEELPGAQKEALAFETKVPLLYTNVLLRAWTAFQKLGANSIYAPGGYHTHVDMDLPVSIGEYRHPSSPEEPAVLHMSKAPCHAGRPAREQHRLGRVELFTTSFEDLEREIREQLARTLGPGGFDPARDILAITVNRWPHGYAYEYNSLFDKFVLEGGETPCEKARKPYGRISIANCDAGAYSYTDESINQAWRAVGEITKA</sequence>
<dbReference type="Pfam" id="PF13450">
    <property type="entry name" value="NAD_binding_8"/>
    <property type="match status" value="1"/>
</dbReference>
<dbReference type="InterPro" id="IPR036188">
    <property type="entry name" value="FAD/NAD-bd_sf"/>
</dbReference>
<dbReference type="EMBL" id="OMOD01000128">
    <property type="protein sequence ID" value="SPF41270.1"/>
    <property type="molecule type" value="Genomic_DNA"/>
</dbReference>
<accession>A0A2U3KNV7</accession>
<gene>
    <name evidence="2" type="ORF">SBA1_350008</name>
</gene>